<protein>
    <submittedName>
        <fullName evidence="3">C3H1-type domain-containing protein</fullName>
    </submittedName>
</protein>
<feature type="region of interest" description="Disordered" evidence="1">
    <location>
        <begin position="1"/>
        <end position="23"/>
    </location>
</feature>
<sequence length="376" mass="42278">MAPSQQTRASQRRKEEQTRHMTLSKQTKKTVCYNFEQSQLVCNYDVSFRHPRTRTVGESDLSALIQAASETTTDHSDRRAVSAHRHGVDTDGGWSRLNKAWYQTTKGQPRGDLVHRGHLSARPTGDAPLHRYRMSSVYWLRLIASSVATARSRSLCRALWFLLPANRDSRSYQSKPSRAFPLVSCSVSLSESYIWIVFVLYNGSTTARRRSSTDCGPEFHGGHPFLSAVTRHASAPRSPLLIGSFPASRPLKDRNRSKRDHKQTFLFFYLPPSPRSNLSKGSTHLRHPTVAGSLSRRRSTTAILATASSICIIDSRWSADRSGLFDQPSVNLVLAVTHGSGMPPWRALLVFSYFWPLIVCGFHFEKFFGERAPSTP</sequence>
<organism evidence="2 3">
    <name type="scientific">Steinernema glaseri</name>
    <dbReference type="NCBI Taxonomy" id="37863"/>
    <lineage>
        <taxon>Eukaryota</taxon>
        <taxon>Metazoa</taxon>
        <taxon>Ecdysozoa</taxon>
        <taxon>Nematoda</taxon>
        <taxon>Chromadorea</taxon>
        <taxon>Rhabditida</taxon>
        <taxon>Tylenchina</taxon>
        <taxon>Panagrolaimomorpha</taxon>
        <taxon>Strongyloidoidea</taxon>
        <taxon>Steinernematidae</taxon>
        <taxon>Steinernema</taxon>
    </lineage>
</organism>
<reference evidence="3" key="1">
    <citation type="submission" date="2016-11" db="UniProtKB">
        <authorList>
            <consortium name="WormBaseParasite"/>
        </authorList>
    </citation>
    <scope>IDENTIFICATION</scope>
</reference>
<feature type="region of interest" description="Disordered" evidence="1">
    <location>
        <begin position="69"/>
        <end position="88"/>
    </location>
</feature>
<accession>A0A1I7ZED0</accession>
<evidence type="ECO:0000256" key="1">
    <source>
        <dbReference type="SAM" id="MobiDB-lite"/>
    </source>
</evidence>
<proteinExistence type="predicted"/>
<keyword evidence="2" id="KW-1185">Reference proteome</keyword>
<dbReference type="WBParaSite" id="L893_g25606.t1">
    <property type="protein sequence ID" value="L893_g25606.t1"/>
    <property type="gene ID" value="L893_g25606"/>
</dbReference>
<dbReference type="Proteomes" id="UP000095287">
    <property type="component" value="Unplaced"/>
</dbReference>
<evidence type="ECO:0000313" key="2">
    <source>
        <dbReference type="Proteomes" id="UP000095287"/>
    </source>
</evidence>
<evidence type="ECO:0000313" key="3">
    <source>
        <dbReference type="WBParaSite" id="L893_g25606.t1"/>
    </source>
</evidence>
<name>A0A1I7ZED0_9BILA</name>
<dbReference type="AlphaFoldDB" id="A0A1I7ZED0"/>